<proteinExistence type="predicted"/>
<dbReference type="AlphaFoldDB" id="B9ERE6"/>
<name>B9ERE6_PROMM</name>
<sequence>MRRSGCPRSFWKKLKSSWNRFLQDARKEANGTFTGL</sequence>
<gene>
    <name evidence="1" type="ordered locus">PMT_2313</name>
</gene>
<keyword evidence="2" id="KW-1185">Reference proteome</keyword>
<evidence type="ECO:0000313" key="1">
    <source>
        <dbReference type="EMBL" id="CAX31832.1"/>
    </source>
</evidence>
<evidence type="ECO:0000313" key="2">
    <source>
        <dbReference type="Proteomes" id="UP000001423"/>
    </source>
</evidence>
<dbReference type="Proteomes" id="UP000001423">
    <property type="component" value="Chromosome"/>
</dbReference>
<dbReference type="HOGENOM" id="CLU_3357755_0_0_3"/>
<dbReference type="KEGG" id="pmt:PMT_2313"/>
<reference evidence="1 2" key="1">
    <citation type="journal article" date="2003" name="Nature">
        <title>Genome divergence in two Prochlorococcus ecotypes reflects oceanic niche differentiation.</title>
        <authorList>
            <person name="Rocap G."/>
            <person name="Larimer F.W."/>
            <person name="Lamerdin J.E."/>
            <person name="Malfatti S."/>
            <person name="Chain P."/>
            <person name="Ahlgren N.A."/>
            <person name="Arellano A."/>
            <person name="Coleman M."/>
            <person name="Hauser L."/>
            <person name="Hess W.R."/>
            <person name="Johnson Z.I."/>
            <person name="Land M.L."/>
            <person name="Lindell D."/>
            <person name="Post A.F."/>
            <person name="Regala W."/>
            <person name="Shah M."/>
            <person name="Shaw S.L."/>
            <person name="Steglich C."/>
            <person name="Sullivan M.B."/>
            <person name="Ting C.S."/>
            <person name="Tolonen A."/>
            <person name="Webb E.A."/>
            <person name="Zinser E.R."/>
            <person name="Chisholm S.W."/>
        </authorList>
    </citation>
    <scope>NUCLEOTIDE SEQUENCE [LARGE SCALE GENOMIC DNA]</scope>
    <source>
        <strain evidence="2">MIT 9313</strain>
    </source>
</reference>
<accession>B9ERE6</accession>
<organism evidence="1 2">
    <name type="scientific">Prochlorococcus marinus (strain MIT 9313)</name>
    <dbReference type="NCBI Taxonomy" id="74547"/>
    <lineage>
        <taxon>Bacteria</taxon>
        <taxon>Bacillati</taxon>
        <taxon>Cyanobacteriota</taxon>
        <taxon>Cyanophyceae</taxon>
        <taxon>Synechococcales</taxon>
        <taxon>Prochlorococcaceae</taxon>
        <taxon>Prochlorococcus</taxon>
    </lineage>
</organism>
<dbReference type="EMBL" id="BX548175">
    <property type="protein sequence ID" value="CAX31832.1"/>
    <property type="molecule type" value="Genomic_DNA"/>
</dbReference>
<protein>
    <submittedName>
        <fullName evidence="1">Uncharacterized protein</fullName>
    </submittedName>
</protein>